<dbReference type="InterPro" id="IPR034907">
    <property type="entry name" value="NDK-like_dom"/>
</dbReference>
<sequence length="1434" mass="160720">MQRNLHLDDIISKIPSLDSDLSSTDNEGDNLLKQQVTHLPKGSSMNLECPKVKPFTSWTDDSQKCDSNPVGHETEESLNEKVPHKTEHNVPLQQKANKTDWIETKFCPVLSLTPLDTWDLDQVLQTLQQHKPLVKPIQSDTHRGNDSEMNENDLMKQLIAFCEKKVNEMEIKTHFSSTKTHNIQESSLGCTGRLMNETDVKGTSAQLQHNQDSPTIYMDLRNTAFQTKQSVISQSNSVVNPANPDKKKISTKKTSNTNARANGQKREFSGKSLLIQNKRQSEESILVMSGSWKNPQDFAGDKQTNSSGKRIKENHDSETSCSEPGIQQFNVCSPTVKHDQHKQSTPSSHIPAARNKQREQHSQKIRWQNDLKFLQAFRPEYLNNNCQEAAERTDILYEPEASYLPSVSTLPPDLQMKECLLLTVSLSSPGVVAGRTQRKTQTTDSALSKSHVYNALMAWFMSLTDPKTCGRKGKLDAPFWVAGLQQLYKEDGFALYICAMSLEDCRTGCRNSRMKKVQSDESMFYRRVCKFFAQTPLKTVAFWVPQLNHLLEEQAYPTHVNLPSSYLDCFISVNPNREAVENVFSMIPSFYWQTLETEDQKCQSTEATITQECHTETALVLIGRALFLNPLAMHHTLELMWRSSLDVCGIRFLYPPQELLTNFAVSKSVMHEGEHSHQPVLIMAFRGPHANSVWQEITGPSDSQLARRTDPASINALYGHSQDQLLLYSPRLASLVHLGLCLWFGGRIAKNSLSTIQDSGDKGVRCSHVLTSSPASLCATVKADIFLIVSPVVGPRCYGYILSACAKTGFSLLGLQRAQISRKQAQSLGLNAKQVAAFCQAPTVFLAGEQVELSSHCLVLLMRRESAVRHCSRLPIGLMNELAARGLIGSIRSRFTDVLGPHVCFHTVPYSKNHHNTLGGLMWTVPECSHMVLSRHTYPSCPDAEQLVILTLTGQNIVEKKMDFLQKVLSGDSAGQEGFELLALKWEPKLSQQQAQELSPFEIGEKEWQSSVQSLTSTPALVLGLRRVRAFVTLRRLLPQNYPGNLNVLMSPTPETAFRQSCLFFSEAELVPDHTSRPSLKFLPPHHIDNPGLRSQSLYSYMTVGPETLLTLALFKPGAWRHRFGRILTVIKQNGYTLVGLRVLLLDSSMANALTHPPEQQDPLEELELKYLVSGPSLALGLLRVNAVKRLLELMGPEDPVEARTIDQTLWRAQYGVDRLHNFIYGSPSYRKAVEDIKLVFPDGVCCNETSVMRHEQISCLHSDPEASMDREQLHSLRTADKDTFSSGFSQGPLVCGALCQTTCLLIPSNLLRQNQPPLYSELLQRLLRTGCHLVAGRLCTPDEKQRQHMRELLRSSAGEALLCEGPCLIIALQADNAITCFNIILQSICRERPDFKRVTMKLLYPNSESGAKKLLCYLFDDLCTDSHPRVAPL</sequence>
<dbReference type="GeneID" id="113049670"/>
<comment type="similarity">
    <text evidence="6">Belongs to the NDK family.</text>
</comment>
<evidence type="ECO:0000256" key="2">
    <source>
        <dbReference type="ARBA" id="ARBA00024177"/>
    </source>
</evidence>
<dbReference type="SUPFAM" id="SSF54919">
    <property type="entry name" value="Nucleoside diphosphate kinase, NDK"/>
    <property type="match status" value="3"/>
</dbReference>
<dbReference type="GO" id="GO:0070840">
    <property type="term" value="F:dynein complex binding"/>
    <property type="evidence" value="ECO:0007669"/>
    <property type="project" value="InterPro"/>
</dbReference>
<reference evidence="10" key="1">
    <citation type="submission" date="2025-08" db="UniProtKB">
        <authorList>
            <consortium name="RefSeq"/>
        </authorList>
    </citation>
    <scope>IDENTIFICATION</scope>
    <source>
        <strain evidence="10">Wakin</strain>
        <tissue evidence="10">Muscle</tissue>
    </source>
</reference>
<keyword evidence="1" id="KW-0963">Cytoplasm</keyword>
<proteinExistence type="inferred from homology"/>
<evidence type="ECO:0000313" key="9">
    <source>
        <dbReference type="Proteomes" id="UP000515129"/>
    </source>
</evidence>
<gene>
    <name evidence="10" type="primary">LOC113049670</name>
</gene>
<dbReference type="InterPro" id="IPR031531">
    <property type="entry name" value="DNAAF8"/>
</dbReference>
<accession>A0A6P6KA68</accession>
<protein>
    <recommendedName>
        <fullName evidence="4">Dynein axonemal assembly factor 8</fullName>
    </recommendedName>
    <alternativeName>
        <fullName evidence="5">Dynein axonemal-associated protein 1</fullName>
    </alternativeName>
</protein>
<dbReference type="RefSeq" id="XP_026068002.1">
    <property type="nucleotide sequence ID" value="XM_026212217.1"/>
</dbReference>
<evidence type="ECO:0000256" key="6">
    <source>
        <dbReference type="PROSITE-ProRule" id="PRU00706"/>
    </source>
</evidence>
<dbReference type="InterPro" id="IPR036850">
    <property type="entry name" value="NDK-like_dom_sf"/>
</dbReference>
<feature type="domain" description="Nucleoside diphosphate kinase-like" evidence="8">
    <location>
        <begin position="1108"/>
        <end position="1248"/>
    </location>
</feature>
<evidence type="ECO:0000256" key="5">
    <source>
        <dbReference type="ARBA" id="ARBA00030565"/>
    </source>
</evidence>
<feature type="compositionally biased region" description="Basic and acidic residues" evidence="7">
    <location>
        <begin position="72"/>
        <end position="88"/>
    </location>
</feature>
<dbReference type="Pfam" id="PF00334">
    <property type="entry name" value="NDK"/>
    <property type="match status" value="1"/>
</dbReference>
<dbReference type="Pfam" id="PF15773">
    <property type="entry name" value="DAAP1"/>
    <property type="match status" value="1"/>
</dbReference>
<evidence type="ECO:0000256" key="1">
    <source>
        <dbReference type="ARBA" id="ARBA00022490"/>
    </source>
</evidence>
<evidence type="ECO:0000256" key="7">
    <source>
        <dbReference type="SAM" id="MobiDB-lite"/>
    </source>
</evidence>
<dbReference type="SMART" id="SM00562">
    <property type="entry name" value="NDK"/>
    <property type="match status" value="1"/>
</dbReference>
<name>A0A6P6KA68_CARAU</name>
<comment type="subcellular location">
    <subcellularLocation>
        <location evidence="3">Dynein axonemal particle</location>
    </subcellularLocation>
</comment>
<organism evidence="9 10">
    <name type="scientific">Carassius auratus</name>
    <name type="common">Goldfish</name>
    <dbReference type="NCBI Taxonomy" id="7957"/>
    <lineage>
        <taxon>Eukaryota</taxon>
        <taxon>Metazoa</taxon>
        <taxon>Chordata</taxon>
        <taxon>Craniata</taxon>
        <taxon>Vertebrata</taxon>
        <taxon>Euteleostomi</taxon>
        <taxon>Actinopterygii</taxon>
        <taxon>Neopterygii</taxon>
        <taxon>Teleostei</taxon>
        <taxon>Ostariophysi</taxon>
        <taxon>Cypriniformes</taxon>
        <taxon>Cyprinidae</taxon>
        <taxon>Cyprininae</taxon>
        <taxon>Carassius</taxon>
    </lineage>
</organism>
<dbReference type="GO" id="GO:0120293">
    <property type="term" value="C:dynein axonemal particle"/>
    <property type="evidence" value="ECO:0007669"/>
    <property type="project" value="UniProtKB-SubCell"/>
</dbReference>
<dbReference type="InterPro" id="IPR051766">
    <property type="entry name" value="TXND_domain-containing"/>
</dbReference>
<feature type="region of interest" description="Disordered" evidence="7">
    <location>
        <begin position="58"/>
        <end position="88"/>
    </location>
</feature>
<comment type="function">
    <text evidence="2">In cyliated cells, dynein axonemal particle-specific protein required for deployment of ODA to the axoneme. Interacts with outer dynein arm (ODA) subunits.</text>
</comment>
<dbReference type="Proteomes" id="UP000515129">
    <property type="component" value="Chromosome 3"/>
</dbReference>
<keyword evidence="9" id="KW-1185">Reference proteome</keyword>
<evidence type="ECO:0000259" key="8">
    <source>
        <dbReference type="SMART" id="SM00562"/>
    </source>
</evidence>
<evidence type="ECO:0000256" key="4">
    <source>
        <dbReference type="ARBA" id="ARBA00024428"/>
    </source>
</evidence>
<dbReference type="PROSITE" id="PS51374">
    <property type="entry name" value="NDPK_LIKE"/>
    <property type="match status" value="1"/>
</dbReference>
<dbReference type="OrthoDB" id="2162449at2759"/>
<dbReference type="PANTHER" id="PTHR46135:SF4">
    <property type="entry name" value="DYNEIN AXONEMAL ASSEMBLY FACTOR 8"/>
    <property type="match status" value="1"/>
</dbReference>
<feature type="region of interest" description="Disordered" evidence="7">
    <location>
        <begin position="292"/>
        <end position="325"/>
    </location>
</feature>
<feature type="region of interest" description="Disordered" evidence="7">
    <location>
        <begin position="337"/>
        <end position="364"/>
    </location>
</feature>
<dbReference type="PANTHER" id="PTHR46135">
    <property type="entry name" value="NME/NM23 FAMILY MEMBER 8"/>
    <property type="match status" value="1"/>
</dbReference>
<feature type="region of interest" description="Disordered" evidence="7">
    <location>
        <begin position="237"/>
        <end position="269"/>
    </location>
</feature>
<dbReference type="Gene3D" id="3.30.70.141">
    <property type="entry name" value="Nucleoside diphosphate kinase-like domain"/>
    <property type="match status" value="2"/>
</dbReference>
<evidence type="ECO:0000256" key="3">
    <source>
        <dbReference type="ARBA" id="ARBA00024190"/>
    </source>
</evidence>
<comment type="caution">
    <text evidence="6">Lacks conserved residue(s) required for the propagation of feature annotation.</text>
</comment>
<dbReference type="KEGG" id="caua:113049670"/>
<evidence type="ECO:0000313" key="10">
    <source>
        <dbReference type="RefSeq" id="XP_026068002.1"/>
    </source>
</evidence>